<name>A0A508WST8_9HYPH</name>
<proteinExistence type="predicted"/>
<organism evidence="1">
    <name type="scientific">Sinorhizobium medicae</name>
    <dbReference type="NCBI Taxonomy" id="110321"/>
    <lineage>
        <taxon>Bacteria</taxon>
        <taxon>Pseudomonadati</taxon>
        <taxon>Pseudomonadota</taxon>
        <taxon>Alphaproteobacteria</taxon>
        <taxon>Hyphomicrobiales</taxon>
        <taxon>Rhizobiaceae</taxon>
        <taxon>Sinorhizobium/Ensifer group</taxon>
        <taxon>Sinorhizobium</taxon>
    </lineage>
</organism>
<reference evidence="1" key="1">
    <citation type="submission" date="2019-06" db="EMBL/GenBank/DDBJ databases">
        <authorList>
            <person name="Le Quere A."/>
            <person name="Colella S."/>
        </authorList>
    </citation>
    <scope>NUCLEOTIDE SEQUENCE</scope>
    <source>
        <strain evidence="1">EmedicaeMD41</strain>
    </source>
</reference>
<dbReference type="AlphaFoldDB" id="A0A508WST8"/>
<evidence type="ECO:0000313" key="1">
    <source>
        <dbReference type="EMBL" id="VTZ60404.1"/>
    </source>
</evidence>
<dbReference type="EMBL" id="CABFNB010000057">
    <property type="protein sequence ID" value="VTZ60404.1"/>
    <property type="molecule type" value="Genomic_DNA"/>
</dbReference>
<gene>
    <name evidence="1" type="ORF">EMEDMD4_150183</name>
</gene>
<sequence length="63" mass="7280">MNVVGLERDKLALNCWIFYTEGHGQCNCVTRTGMTRERAEGTIIDSSYQFGYSNEQDGWRRSK</sequence>
<dbReference type="Proteomes" id="UP000507954">
    <property type="component" value="Unassembled WGS sequence"/>
</dbReference>
<protein>
    <submittedName>
        <fullName evidence="1">Uncharacterized protein</fullName>
    </submittedName>
</protein>
<accession>A0A508WST8</accession>